<name>A0A1E4SD69_9ASCO</name>
<dbReference type="Proteomes" id="UP000094285">
    <property type="component" value="Unassembled WGS sequence"/>
</dbReference>
<dbReference type="EMBL" id="KV453915">
    <property type="protein sequence ID" value="ODV77461.1"/>
    <property type="molecule type" value="Genomic_DNA"/>
</dbReference>
<keyword evidence="2" id="KW-1185">Reference proteome</keyword>
<accession>A0A1E4SD69</accession>
<proteinExistence type="predicted"/>
<evidence type="ECO:0000313" key="2">
    <source>
        <dbReference type="Proteomes" id="UP000094285"/>
    </source>
</evidence>
<dbReference type="AlphaFoldDB" id="A0A1E4SD69"/>
<evidence type="ECO:0000313" key="1">
    <source>
        <dbReference type="EMBL" id="ODV77461.1"/>
    </source>
</evidence>
<sequence>MWMLRTLASTTNYYYWSHPRPEARYSHDDYRFVAANMVEDAEYHHKLEIHLLTPSPYYSYDVIMTKSTVES</sequence>
<organism evidence="1 2">
    <name type="scientific">Suhomyces tanzawaensis NRRL Y-17324</name>
    <dbReference type="NCBI Taxonomy" id="984487"/>
    <lineage>
        <taxon>Eukaryota</taxon>
        <taxon>Fungi</taxon>
        <taxon>Dikarya</taxon>
        <taxon>Ascomycota</taxon>
        <taxon>Saccharomycotina</taxon>
        <taxon>Pichiomycetes</taxon>
        <taxon>Debaryomycetaceae</taxon>
        <taxon>Suhomyces</taxon>
    </lineage>
</organism>
<protein>
    <submittedName>
        <fullName evidence="1">Uncharacterized protein</fullName>
    </submittedName>
</protein>
<gene>
    <name evidence="1" type="ORF">CANTADRAFT_91909</name>
</gene>
<dbReference type="GeneID" id="30986011"/>
<reference evidence="2" key="1">
    <citation type="submission" date="2016-05" db="EMBL/GenBank/DDBJ databases">
        <title>Comparative genomics of biotechnologically important yeasts.</title>
        <authorList>
            <consortium name="DOE Joint Genome Institute"/>
            <person name="Riley R."/>
            <person name="Haridas S."/>
            <person name="Wolfe K.H."/>
            <person name="Lopes M.R."/>
            <person name="Hittinger C.T."/>
            <person name="Goker M."/>
            <person name="Salamov A."/>
            <person name="Wisecaver J."/>
            <person name="Long T.M."/>
            <person name="Aerts A.L."/>
            <person name="Barry K."/>
            <person name="Choi C."/>
            <person name="Clum A."/>
            <person name="Coughlan A.Y."/>
            <person name="Deshpande S."/>
            <person name="Douglass A.P."/>
            <person name="Hanson S.J."/>
            <person name="Klenk H.-P."/>
            <person name="Labutti K."/>
            <person name="Lapidus A."/>
            <person name="Lindquist E."/>
            <person name="Lipzen A."/>
            <person name="Meier-Kolthoff J.P."/>
            <person name="Ohm R.A."/>
            <person name="Otillar R.P."/>
            <person name="Pangilinan J."/>
            <person name="Peng Y."/>
            <person name="Rokas A."/>
            <person name="Rosa C.A."/>
            <person name="Scheuner C."/>
            <person name="Sibirny A.A."/>
            <person name="Slot J.C."/>
            <person name="Stielow J.B."/>
            <person name="Sun H."/>
            <person name="Kurtzman C.P."/>
            <person name="Blackwell M."/>
            <person name="Grigoriev I.V."/>
            <person name="Jeffries T.W."/>
        </authorList>
    </citation>
    <scope>NUCLEOTIDE SEQUENCE [LARGE SCALE GENOMIC DNA]</scope>
    <source>
        <strain evidence="2">NRRL Y-17324</strain>
    </source>
</reference>
<dbReference type="RefSeq" id="XP_020062583.1">
    <property type="nucleotide sequence ID" value="XM_020211875.1"/>
</dbReference>